<sequence length="796" mass="85717">MSGRARLAVCAAAATLLAGTALMPLTDGAGWYFQAIFLVVMVTGAGALARRVPLARPLTVLAQVVVALLVLTVIFTPGQALAGVIPGPQSIEEFSQLYQEGTDDVSRYAIPAPVSDGIRLLLLSGIAGVALLVDALAVTYRSAAPAGLPLLALYSVAAGLNQEGTRWIWFLLAGSGYLLLLLAEGRERLVQWGRMFGGGAPRTPAAQDPLGDGGSRPVSPVRTGRRIGAMALGIALLTPAVLPELSGGLLDGRTGGGEGPGGGGTVSAVNPIVRLQQSLNQPENREVLRYRTSDKRTDRDVYMRFVALDQFDGTSWTTAKRDIQGVPENLPQPAGYTRSEVKADPFSLDVKVSDWYRQQWLPMPYPALKVSARDGWRYEPEGRSVIGDHGRTTAGAEYQVTSLQLEPTAEQLATAPAAPEPLRREYTRVPDSLPGEVLEQARKITAGDTNDYERALSLQRYFTSNFEYSTEVALNPEDPRAIVKFLRNKEGFCVHFSFTMAAMARTLGIPARVAVGYTPGDAQGDSSMSVGLKDAHAWPELFFQGVGWTRFEPTPTRGEAPDYTLDQTPSGGSSPSSSTPEPSESADASPSPSSSTSDCPAALRRSGNCETDEQAPGADPGSNSGWPGGTATAAAVGILALLVLPALPMLWRIRERRRRLASGDTLRAWRELTDSAWDFGLWPDEAQTPRTMISRLVRFASLDTDARTSAYRAAAAVEQVLYAPSPHPPTTLTDDVTRVRAALSASAGRWTRIRATIAPRSSVRILWSWSRRWSALSERWLRSLRGLRRRPSEEGA</sequence>
<dbReference type="Proteomes" id="UP000481583">
    <property type="component" value="Unassembled WGS sequence"/>
</dbReference>
<dbReference type="InterPro" id="IPR002931">
    <property type="entry name" value="Transglutaminase-like"/>
</dbReference>
<dbReference type="SMART" id="SM00460">
    <property type="entry name" value="TGc"/>
    <property type="match status" value="1"/>
</dbReference>
<feature type="domain" description="Transglutaminase-like" evidence="3">
    <location>
        <begin position="485"/>
        <end position="555"/>
    </location>
</feature>
<organism evidence="4 5">
    <name type="scientific">Streptomyces coryli</name>
    <dbReference type="NCBI Taxonomy" id="1128680"/>
    <lineage>
        <taxon>Bacteria</taxon>
        <taxon>Bacillati</taxon>
        <taxon>Actinomycetota</taxon>
        <taxon>Actinomycetes</taxon>
        <taxon>Kitasatosporales</taxon>
        <taxon>Streptomycetaceae</taxon>
        <taxon>Streptomyces</taxon>
    </lineage>
</organism>
<evidence type="ECO:0000259" key="3">
    <source>
        <dbReference type="SMART" id="SM00460"/>
    </source>
</evidence>
<feature type="transmembrane region" description="Helical" evidence="2">
    <location>
        <begin position="631"/>
        <end position="651"/>
    </location>
</feature>
<evidence type="ECO:0000313" key="4">
    <source>
        <dbReference type="EMBL" id="NGN66460.1"/>
    </source>
</evidence>
<keyword evidence="2" id="KW-0812">Transmembrane</keyword>
<dbReference type="Pfam" id="PF11992">
    <property type="entry name" value="TgpA_N"/>
    <property type="match status" value="1"/>
</dbReference>
<protein>
    <submittedName>
        <fullName evidence="4">Transglutaminase domain-containing protein</fullName>
    </submittedName>
</protein>
<keyword evidence="2" id="KW-1133">Transmembrane helix</keyword>
<feature type="transmembrane region" description="Helical" evidence="2">
    <location>
        <begin position="167"/>
        <end position="185"/>
    </location>
</feature>
<feature type="transmembrane region" description="Helical" evidence="2">
    <location>
        <begin position="143"/>
        <end position="161"/>
    </location>
</feature>
<name>A0A6G4U3Y6_9ACTN</name>
<gene>
    <name evidence="4" type="ORF">G5C51_21480</name>
</gene>
<accession>A0A6G4U3Y6</accession>
<dbReference type="InterPro" id="IPR052901">
    <property type="entry name" value="Bact_TGase-like"/>
</dbReference>
<evidence type="ECO:0000313" key="5">
    <source>
        <dbReference type="Proteomes" id="UP000481583"/>
    </source>
</evidence>
<feature type="region of interest" description="Disordered" evidence="1">
    <location>
        <begin position="553"/>
        <end position="628"/>
    </location>
</feature>
<proteinExistence type="predicted"/>
<evidence type="ECO:0000256" key="2">
    <source>
        <dbReference type="SAM" id="Phobius"/>
    </source>
</evidence>
<dbReference type="PANTHER" id="PTHR42736">
    <property type="entry name" value="PROTEIN-GLUTAMINE GAMMA-GLUTAMYLTRANSFERASE"/>
    <property type="match status" value="1"/>
</dbReference>
<dbReference type="InterPro" id="IPR038765">
    <property type="entry name" value="Papain-like_cys_pep_sf"/>
</dbReference>
<reference evidence="4 5" key="1">
    <citation type="submission" date="2020-02" db="EMBL/GenBank/DDBJ databases">
        <title>Whole-genome analyses of novel actinobacteria.</title>
        <authorList>
            <person name="Sahin N."/>
        </authorList>
    </citation>
    <scope>NUCLEOTIDE SEQUENCE [LARGE SCALE GENOMIC DNA]</scope>
    <source>
        <strain evidence="4 5">A7024</strain>
    </source>
</reference>
<dbReference type="AlphaFoldDB" id="A0A6G4U3Y6"/>
<dbReference type="EMBL" id="JAAKZV010000097">
    <property type="protein sequence ID" value="NGN66460.1"/>
    <property type="molecule type" value="Genomic_DNA"/>
</dbReference>
<feature type="transmembrane region" description="Helical" evidence="2">
    <location>
        <begin position="61"/>
        <end position="85"/>
    </location>
</feature>
<dbReference type="SUPFAM" id="SSF54001">
    <property type="entry name" value="Cysteine proteinases"/>
    <property type="match status" value="1"/>
</dbReference>
<dbReference type="Pfam" id="PF01841">
    <property type="entry name" value="Transglut_core"/>
    <property type="match status" value="1"/>
</dbReference>
<comment type="caution">
    <text evidence="4">The sequence shown here is derived from an EMBL/GenBank/DDBJ whole genome shotgun (WGS) entry which is preliminary data.</text>
</comment>
<dbReference type="InterPro" id="IPR021878">
    <property type="entry name" value="TgpA_N"/>
</dbReference>
<dbReference type="RefSeq" id="WP_165239789.1">
    <property type="nucleotide sequence ID" value="NZ_JAAKZV010000097.1"/>
</dbReference>
<dbReference type="Gene3D" id="3.10.620.30">
    <property type="match status" value="1"/>
</dbReference>
<keyword evidence="5" id="KW-1185">Reference proteome</keyword>
<dbReference type="PANTHER" id="PTHR42736:SF1">
    <property type="entry name" value="PROTEIN-GLUTAMINE GAMMA-GLUTAMYLTRANSFERASE"/>
    <property type="match status" value="1"/>
</dbReference>
<feature type="compositionally biased region" description="Low complexity" evidence="1">
    <location>
        <begin position="569"/>
        <end position="598"/>
    </location>
</feature>
<evidence type="ECO:0000256" key="1">
    <source>
        <dbReference type="SAM" id="MobiDB-lite"/>
    </source>
</evidence>
<keyword evidence="2" id="KW-0472">Membrane</keyword>
<feature type="transmembrane region" description="Helical" evidence="2">
    <location>
        <begin position="31"/>
        <end position="49"/>
    </location>
</feature>